<sequence>ANDTAGADGVDLAADVALGTAPAKGTAVYNGDGTFTYTPAPGAEGPDSFTYTITDGDGDVSTATVTITLAADSEPTIDVGGANSVDEAALSFGSDPASNGEFASGAFAITTGNDSIGSLVINGTDVTAGGSVAGAYGTLTVTLAGGVYSYSYELTTNTDGDATSDQFDVVVTDSDGDIADDTLVIDIVDDVPTANPDVNSVTEGGAVAGNVLTDGLDDVFGADGKAPGGGVVGVRAAGGDTTSAVTTGVNTVILGQHGTLTVQANGSYVYDAYPNAVPPEGATDMFVYTIRDGDSDQSTTTLTITLTDSGLAATNEDAAVNEAALPFGSNPGSTAETVSGTVADNVSGGAGALSFSLLDSPNGNYGTLTFDSNGSWSYTLTSPVIGPSANNGTNTVNNAETFSYQVTDANGNTSINSITIDIIDDVPVATTPIAVNVINQNGGTNAAFLDADSSVANNYGADGPGKLFFTSDAITALEGQSLTSGGQPLSYAISPDGLTLTATKPDASLVFTIQIQPPGFNDQYKVNISQPLDAVTQIDFNADGYDFSGGNVAWNYFRDDATPDSPDILLTPIGVSGQTVNTNANSGGVGGGGGGGAIEAGEGLRIDFVTDLLGTPSSGGSGYQNAGNRNHTFSDHYTVNGASAVFASTAGSTVRFEVKDDPDGVVGNDAVGDGTTDAITAVAIRFGASTVTVNASVSPQNVSVGGQNYTVTFTGGIVTISGIVSDTQVAIFTGDGYNSLEVSYVSGSSFRIGDFGASAITTTEPVPFTVPVSIVDADGDVANGAVLSITAVPAAPPVALDLDGDGVEFLSQAAGVAFDYDGDGVAEPTAWAGPDDGLLVHDANGDRVANDGSEIVFAVGASTDLEGVRLRFDSDGDGKLTAADTEFSRFGVWQDANSNGVTDPGEFSTLSELGIARLDLASDGKSYVTQGGQVLVHGTGSFTRTNGTSGALADASFAAAPADRRSADLALVASLAGALAVPEILAAHDSNPTAPEAAASALPSAEVGSLHYAIGTGSEHGNLLNLADLLRNEGAASKVEAPSSHTPSDAPSPLSNLAVDEVAEVATAVPWQSEAGADFGALVTGQMGGVSPEAVMDALLLQTSGETVAVDQDAASVREALAQVSDEVAVNAIVDHFAGDVPADAPAPDAGAGHQLLAQTLDAQVFLMTQGMLADHSIDDAAQLVAAA</sequence>
<dbReference type="Gene3D" id="2.60.40.3440">
    <property type="match status" value="1"/>
</dbReference>
<evidence type="ECO:0000313" key="1">
    <source>
        <dbReference type="EMBL" id="SKB96110.1"/>
    </source>
</evidence>
<feature type="non-terminal residue" evidence="1">
    <location>
        <position position="1"/>
    </location>
</feature>
<dbReference type="NCBIfam" id="TIGR01965">
    <property type="entry name" value="VCBS_repeat"/>
    <property type="match status" value="2"/>
</dbReference>
<name>A0A1T5FIW0_9SPHN</name>
<dbReference type="Pfam" id="PF17963">
    <property type="entry name" value="Big_9"/>
    <property type="match status" value="3"/>
</dbReference>
<organism evidence="1 2">
    <name type="scientific">Sphingopyxis flava</name>
    <dbReference type="NCBI Taxonomy" id="1507287"/>
    <lineage>
        <taxon>Bacteria</taxon>
        <taxon>Pseudomonadati</taxon>
        <taxon>Pseudomonadota</taxon>
        <taxon>Alphaproteobacteria</taxon>
        <taxon>Sphingomonadales</taxon>
        <taxon>Sphingomonadaceae</taxon>
        <taxon>Sphingopyxis</taxon>
    </lineage>
</organism>
<dbReference type="PANTHER" id="PTHR39431">
    <property type="entry name" value="FRPA/C-RELATED PROTEIN"/>
    <property type="match status" value="1"/>
</dbReference>
<dbReference type="InterPro" id="IPR010221">
    <property type="entry name" value="VCBS_dom"/>
</dbReference>
<proteinExistence type="predicted"/>
<dbReference type="EMBL" id="FUYP01000037">
    <property type="protein sequence ID" value="SKB96110.1"/>
    <property type="molecule type" value="Genomic_DNA"/>
</dbReference>
<dbReference type="RefSeq" id="WP_079639990.1">
    <property type="nucleotide sequence ID" value="NZ_FUYP01000037.1"/>
</dbReference>
<dbReference type="AlphaFoldDB" id="A0A1T5FIW0"/>
<gene>
    <name evidence="1" type="ORF">SAMN06295937_10371</name>
</gene>
<dbReference type="Proteomes" id="UP000190044">
    <property type="component" value="Unassembled WGS sequence"/>
</dbReference>
<protein>
    <submittedName>
        <fullName evidence="1">VCBS repeat-containing protein</fullName>
    </submittedName>
</protein>
<dbReference type="OrthoDB" id="8335338at2"/>
<keyword evidence="2" id="KW-1185">Reference proteome</keyword>
<dbReference type="PANTHER" id="PTHR39431:SF1">
    <property type="entry name" value="FRPA_C-RELATED PROTEIN"/>
    <property type="match status" value="1"/>
</dbReference>
<reference evidence="2" key="1">
    <citation type="submission" date="2017-02" db="EMBL/GenBank/DDBJ databases">
        <authorList>
            <person name="Varghese N."/>
            <person name="Submissions S."/>
        </authorList>
    </citation>
    <scope>NUCLEOTIDE SEQUENCE [LARGE SCALE GENOMIC DNA]</scope>
    <source>
        <strain evidence="2">R11H</strain>
    </source>
</reference>
<evidence type="ECO:0000313" key="2">
    <source>
        <dbReference type="Proteomes" id="UP000190044"/>
    </source>
</evidence>
<accession>A0A1T5FIW0</accession>